<name>A0ABD2IM74_HETSC</name>
<dbReference type="Proteomes" id="UP001620645">
    <property type="component" value="Unassembled WGS sequence"/>
</dbReference>
<proteinExistence type="predicted"/>
<feature type="transmembrane region" description="Helical" evidence="1">
    <location>
        <begin position="150"/>
        <end position="168"/>
    </location>
</feature>
<reference evidence="2 3" key="1">
    <citation type="submission" date="2024-10" db="EMBL/GenBank/DDBJ databases">
        <authorList>
            <person name="Kim D."/>
        </authorList>
    </citation>
    <scope>NUCLEOTIDE SEQUENCE [LARGE SCALE GENOMIC DNA]</scope>
    <source>
        <strain evidence="2">Taebaek</strain>
    </source>
</reference>
<keyword evidence="1" id="KW-1133">Transmembrane helix</keyword>
<evidence type="ECO:0000256" key="1">
    <source>
        <dbReference type="SAM" id="Phobius"/>
    </source>
</evidence>
<evidence type="ECO:0008006" key="4">
    <source>
        <dbReference type="Google" id="ProtNLM"/>
    </source>
</evidence>
<dbReference type="EMBL" id="JBICCN010000357">
    <property type="protein sequence ID" value="KAL3074388.1"/>
    <property type="molecule type" value="Genomic_DNA"/>
</dbReference>
<comment type="caution">
    <text evidence="2">The sequence shown here is derived from an EMBL/GenBank/DDBJ whole genome shotgun (WGS) entry which is preliminary data.</text>
</comment>
<organism evidence="2 3">
    <name type="scientific">Heterodera schachtii</name>
    <name type="common">Sugarbeet cyst nematode worm</name>
    <name type="synonym">Tylenchus schachtii</name>
    <dbReference type="NCBI Taxonomy" id="97005"/>
    <lineage>
        <taxon>Eukaryota</taxon>
        <taxon>Metazoa</taxon>
        <taxon>Ecdysozoa</taxon>
        <taxon>Nematoda</taxon>
        <taxon>Chromadorea</taxon>
        <taxon>Rhabditida</taxon>
        <taxon>Tylenchina</taxon>
        <taxon>Tylenchomorpha</taxon>
        <taxon>Tylenchoidea</taxon>
        <taxon>Heteroderidae</taxon>
        <taxon>Heteroderinae</taxon>
        <taxon>Heterodera</taxon>
    </lineage>
</organism>
<feature type="transmembrane region" description="Helical" evidence="1">
    <location>
        <begin position="107"/>
        <end position="129"/>
    </location>
</feature>
<dbReference type="AlphaFoldDB" id="A0ABD2IM74"/>
<feature type="transmembrane region" description="Helical" evidence="1">
    <location>
        <begin position="71"/>
        <end position="95"/>
    </location>
</feature>
<dbReference type="PANTHER" id="PTHR23021:SF11">
    <property type="entry name" value="SERPENTINE RECEPTOR, CLASS T"/>
    <property type="match status" value="1"/>
</dbReference>
<sequence length="428" mass="46687">MSFHNGLSLLILYPAEYQTEYGCANTSTAILAPANSHPLLAIVQLILAVFLYALCMCSIWKHLQLSCYKILFFIGVVDMLGLVVGAILCSAMALAGATFCDFPLTQYITGGLAMAFWFAETTSAFILAFNRCLELLLPKIAAIIFKENRTWFLMVLPSIYALFSWLFTRPVIFSTSKFSFFFSPYEDYNSTTASSKYSNIVHTFNNTLVSCFLCATYGIFCVLWVGRMLKMIAMAKPKPTAVPTTVAAAKGQNGKKDQNNGNKNSGGSSNIAARMTFLQVVFISFFNGCAAGLSVYMEHFEIYPEMFVAAQFTYVLTHAAPPFIYLAYNRTIRADVCALLYRILTGKSNTPVTVTAQRHEGLNAGLIAPTHTQSVGIGRASGAVPAVSIGADHLSILNNGVPLFRRQIAGSDAVSGQWQKANTVSSTV</sequence>
<feature type="transmembrane region" description="Helical" evidence="1">
    <location>
        <begin position="277"/>
        <end position="296"/>
    </location>
</feature>
<feature type="transmembrane region" description="Helical" evidence="1">
    <location>
        <begin position="207"/>
        <end position="226"/>
    </location>
</feature>
<dbReference type="Pfam" id="PF10321">
    <property type="entry name" value="7TM_GPCR_Srt"/>
    <property type="match status" value="2"/>
</dbReference>
<dbReference type="SUPFAM" id="SSF81321">
    <property type="entry name" value="Family A G protein-coupled receptor-like"/>
    <property type="match status" value="1"/>
</dbReference>
<dbReference type="Gene3D" id="1.20.1070.10">
    <property type="entry name" value="Rhodopsin 7-helix transmembrane proteins"/>
    <property type="match status" value="1"/>
</dbReference>
<evidence type="ECO:0000313" key="2">
    <source>
        <dbReference type="EMBL" id="KAL3074388.1"/>
    </source>
</evidence>
<keyword evidence="1" id="KW-0812">Transmembrane</keyword>
<keyword evidence="3" id="KW-1185">Reference proteome</keyword>
<accession>A0ABD2IM74</accession>
<feature type="transmembrane region" description="Helical" evidence="1">
    <location>
        <begin position="39"/>
        <end position="59"/>
    </location>
</feature>
<feature type="transmembrane region" description="Helical" evidence="1">
    <location>
        <begin position="308"/>
        <end position="328"/>
    </location>
</feature>
<dbReference type="InterPro" id="IPR019425">
    <property type="entry name" value="7TM_GPCR_serpentine_rcpt_Srt"/>
</dbReference>
<dbReference type="PANTHER" id="PTHR23021">
    <property type="entry name" value="SERPENTINE RECEPTOR, CLASS T"/>
    <property type="match status" value="1"/>
</dbReference>
<evidence type="ECO:0000313" key="3">
    <source>
        <dbReference type="Proteomes" id="UP001620645"/>
    </source>
</evidence>
<protein>
    <recommendedName>
        <fullName evidence="4">G protein-coupled receptor</fullName>
    </recommendedName>
</protein>
<gene>
    <name evidence="2" type="ORF">niasHS_015218</name>
</gene>
<keyword evidence="1" id="KW-0472">Membrane</keyword>